<reference evidence="2 3" key="1">
    <citation type="journal article" date="2020" name="bioRxiv">
        <title>Whole genome comparisons of ergot fungi reveals the divergence and evolution of species within the genus Claviceps are the result of varying mechanisms driving genome evolution and host range expansion.</title>
        <authorList>
            <person name="Wyka S.A."/>
            <person name="Mondo S.J."/>
            <person name="Liu M."/>
            <person name="Dettman J."/>
            <person name="Nalam V."/>
            <person name="Broders K.D."/>
        </authorList>
    </citation>
    <scope>NUCLEOTIDE SEQUENCE [LARGE SCALE GENOMIC DNA]</scope>
    <source>
        <strain evidence="2 3">Clav52</strain>
    </source>
</reference>
<evidence type="ECO:0000313" key="3">
    <source>
        <dbReference type="Proteomes" id="UP000707071"/>
    </source>
</evidence>
<feature type="compositionally biased region" description="Low complexity" evidence="1">
    <location>
        <begin position="118"/>
        <end position="131"/>
    </location>
</feature>
<feature type="compositionally biased region" description="Basic and acidic residues" evidence="1">
    <location>
        <begin position="1"/>
        <end position="10"/>
    </location>
</feature>
<keyword evidence="3" id="KW-1185">Reference proteome</keyword>
<feature type="region of interest" description="Disordered" evidence="1">
    <location>
        <begin position="1"/>
        <end position="37"/>
    </location>
</feature>
<feature type="region of interest" description="Disordered" evidence="1">
    <location>
        <begin position="226"/>
        <end position="251"/>
    </location>
</feature>
<dbReference type="PANTHER" id="PTHR42053">
    <property type="match status" value="1"/>
</dbReference>
<feature type="compositionally biased region" description="Basic and acidic residues" evidence="1">
    <location>
        <begin position="88"/>
        <end position="100"/>
    </location>
</feature>
<feature type="compositionally biased region" description="Polar residues" evidence="1">
    <location>
        <begin position="102"/>
        <end position="117"/>
    </location>
</feature>
<protein>
    <submittedName>
        <fullName evidence="2">Uncharacterized protein</fullName>
    </submittedName>
</protein>
<evidence type="ECO:0000313" key="2">
    <source>
        <dbReference type="EMBL" id="KAG6288221.1"/>
    </source>
</evidence>
<sequence length="305" mass="32462">MPVTKPKLEKLSTPLTATFPSEISSASASTPLSARPFPRMMDPDFLKTPISPPAAYAEFLSKAMAMNSPSVVLGDLSLDFTKSNSENENERVERSPKRESVSPASTPSSKQTPSVSASALPRTPLPTSSPSCKSIPDTVSASSSALPRTPLQASISSSKQTPHISASSLPRTPLPTATPSCKPSRNTVSVSVSASALPRTPLPTSAPMSAPPNIAATFPSFKLPPSPAFSSVDSPLSANTTRSNPSARASRPVFDWEAALEAHAADKRHKTSRTSIRHIREVVTRTVTYIPRMEPAPRGKRRREE</sequence>
<dbReference type="Proteomes" id="UP000707071">
    <property type="component" value="Unassembled WGS sequence"/>
</dbReference>
<dbReference type="AlphaFoldDB" id="A0A9P7QDG8"/>
<evidence type="ECO:0000256" key="1">
    <source>
        <dbReference type="SAM" id="MobiDB-lite"/>
    </source>
</evidence>
<dbReference type="PANTHER" id="PTHR42053:SF1">
    <property type="match status" value="1"/>
</dbReference>
<comment type="caution">
    <text evidence="2">The sequence shown here is derived from an EMBL/GenBank/DDBJ whole genome shotgun (WGS) entry which is preliminary data.</text>
</comment>
<accession>A0A9P7QDG8</accession>
<gene>
    <name evidence="2" type="ORF">E4U09_005679</name>
</gene>
<dbReference type="EMBL" id="SRRH01000489">
    <property type="protein sequence ID" value="KAG6288221.1"/>
    <property type="molecule type" value="Genomic_DNA"/>
</dbReference>
<proteinExistence type="predicted"/>
<feature type="region of interest" description="Disordered" evidence="1">
    <location>
        <begin position="80"/>
        <end position="187"/>
    </location>
</feature>
<name>A0A9P7QDG8_9HYPO</name>
<feature type="compositionally biased region" description="Polar residues" evidence="1">
    <location>
        <begin position="137"/>
        <end position="187"/>
    </location>
</feature>
<organism evidence="2 3">
    <name type="scientific">Claviceps aff. purpurea</name>
    <dbReference type="NCBI Taxonomy" id="1967640"/>
    <lineage>
        <taxon>Eukaryota</taxon>
        <taxon>Fungi</taxon>
        <taxon>Dikarya</taxon>
        <taxon>Ascomycota</taxon>
        <taxon>Pezizomycotina</taxon>
        <taxon>Sordariomycetes</taxon>
        <taxon>Hypocreomycetidae</taxon>
        <taxon>Hypocreales</taxon>
        <taxon>Clavicipitaceae</taxon>
        <taxon>Claviceps</taxon>
    </lineage>
</organism>
<feature type="compositionally biased region" description="Polar residues" evidence="1">
    <location>
        <begin position="228"/>
        <end position="247"/>
    </location>
</feature>
<feature type="compositionally biased region" description="Polar residues" evidence="1">
    <location>
        <begin position="13"/>
        <end position="32"/>
    </location>
</feature>